<comment type="similarity">
    <text evidence="2 10">Belongs to the G-protein coupled receptor 1 family.</text>
</comment>
<reference evidence="15" key="1">
    <citation type="journal article" date="2015" name="Proc. Natl. Acad. Sci. U.S.A.">
        <title>Genome sequence of the Asian Tiger mosquito, Aedes albopictus, reveals insights into its biology, genetics, and evolution.</title>
        <authorList>
            <person name="Chen X.G."/>
            <person name="Jiang X."/>
            <person name="Gu J."/>
            <person name="Xu M."/>
            <person name="Wu Y."/>
            <person name="Deng Y."/>
            <person name="Zhang C."/>
            <person name="Bonizzoni M."/>
            <person name="Dermauw W."/>
            <person name="Vontas J."/>
            <person name="Armbruster P."/>
            <person name="Huang X."/>
            <person name="Yang Y."/>
            <person name="Zhang H."/>
            <person name="He W."/>
            <person name="Peng H."/>
            <person name="Liu Y."/>
            <person name="Wu K."/>
            <person name="Chen J."/>
            <person name="Lirakis M."/>
            <person name="Topalis P."/>
            <person name="Van Leeuwen T."/>
            <person name="Hall A.B."/>
            <person name="Jiang X."/>
            <person name="Thorpe C."/>
            <person name="Mueller R.L."/>
            <person name="Sun C."/>
            <person name="Waterhouse R.M."/>
            <person name="Yan G."/>
            <person name="Tu Z.J."/>
            <person name="Fang X."/>
            <person name="James A.A."/>
        </authorList>
    </citation>
    <scope>NUCLEOTIDE SEQUENCE [LARGE SCALE GENOMIC DNA]</scope>
    <source>
        <strain evidence="15">Foshan</strain>
    </source>
</reference>
<evidence type="ECO:0000259" key="13">
    <source>
        <dbReference type="PROSITE" id="PS50262"/>
    </source>
</evidence>
<dbReference type="SMART" id="SM01381">
    <property type="entry name" value="7TM_GPCR_Srsx"/>
    <property type="match status" value="1"/>
</dbReference>
<proteinExistence type="inferred from homology"/>
<evidence type="ECO:0000256" key="6">
    <source>
        <dbReference type="ARBA" id="ARBA00023040"/>
    </source>
</evidence>
<dbReference type="RefSeq" id="XP_029712366.1">
    <property type="nucleotide sequence ID" value="XM_029856506.2"/>
</dbReference>
<feature type="transmembrane region" description="Helical" evidence="12">
    <location>
        <begin position="283"/>
        <end position="304"/>
    </location>
</feature>
<keyword evidence="15" id="KW-1185">Reference proteome</keyword>
<keyword evidence="8 10" id="KW-0675">Receptor</keyword>
<keyword evidence="6 10" id="KW-0297">G-protein coupled receptor</keyword>
<feature type="domain" description="G-protein coupled receptors family 1 profile" evidence="13">
    <location>
        <begin position="81"/>
        <end position="339"/>
    </location>
</feature>
<dbReference type="RefSeq" id="XP_029712364.1">
    <property type="nucleotide sequence ID" value="XM_029856504.2"/>
</dbReference>
<evidence type="ECO:0000256" key="8">
    <source>
        <dbReference type="ARBA" id="ARBA00023170"/>
    </source>
</evidence>
<evidence type="ECO:0000256" key="5">
    <source>
        <dbReference type="ARBA" id="ARBA00022989"/>
    </source>
</evidence>
<dbReference type="InterPro" id="IPR001681">
    <property type="entry name" value="Neurokn_rcpt"/>
</dbReference>
<feature type="transmembrane region" description="Helical" evidence="12">
    <location>
        <begin position="180"/>
        <end position="201"/>
    </location>
</feature>
<dbReference type="EnsemblMetazoa" id="AALFPA23_010086.R14020">
    <property type="protein sequence ID" value="AALFPA23_010086.P14020"/>
    <property type="gene ID" value="AALFPA23_010086"/>
</dbReference>
<evidence type="ECO:0000256" key="4">
    <source>
        <dbReference type="ARBA" id="ARBA00022692"/>
    </source>
</evidence>
<dbReference type="InterPro" id="IPR017452">
    <property type="entry name" value="GPCR_Rhodpsn_7TM"/>
</dbReference>
<reference evidence="14" key="2">
    <citation type="submission" date="2025-05" db="UniProtKB">
        <authorList>
            <consortium name="EnsemblMetazoa"/>
        </authorList>
    </citation>
    <scope>IDENTIFICATION</scope>
    <source>
        <strain evidence="14">Foshan</strain>
    </source>
</reference>
<feature type="transmembrane region" description="Helical" evidence="12">
    <location>
        <begin position="228"/>
        <end position="251"/>
    </location>
</feature>
<dbReference type="SUPFAM" id="SSF81321">
    <property type="entry name" value="Family A G protein-coupled receptor-like"/>
    <property type="match status" value="1"/>
</dbReference>
<keyword evidence="9 10" id="KW-0807">Transducer</keyword>
<dbReference type="PRINTS" id="PR00244">
    <property type="entry name" value="NEUROKININR"/>
</dbReference>
<dbReference type="Pfam" id="PF00001">
    <property type="entry name" value="7tm_1"/>
    <property type="match status" value="1"/>
</dbReference>
<feature type="compositionally biased region" description="Polar residues" evidence="11">
    <location>
        <begin position="445"/>
        <end position="458"/>
    </location>
</feature>
<dbReference type="PROSITE" id="PS00237">
    <property type="entry name" value="G_PROTEIN_RECEP_F1_1"/>
    <property type="match status" value="1"/>
</dbReference>
<evidence type="ECO:0000256" key="11">
    <source>
        <dbReference type="SAM" id="MobiDB-lite"/>
    </source>
</evidence>
<protein>
    <recommendedName>
        <fullName evidence="13">G-protein coupled receptors family 1 profile domain-containing protein</fullName>
    </recommendedName>
</protein>
<feature type="compositionally biased region" description="Low complexity" evidence="11">
    <location>
        <begin position="474"/>
        <end position="503"/>
    </location>
</feature>
<dbReference type="GeneID" id="109405655"/>
<dbReference type="EnsemblMetazoa" id="AALFPA23_010086.R14021">
    <property type="protein sequence ID" value="AALFPA23_010086.P14021"/>
    <property type="gene ID" value="AALFPA23_010086"/>
</dbReference>
<keyword evidence="7 12" id="KW-0472">Membrane</keyword>
<feature type="compositionally biased region" description="Basic residues" evidence="11">
    <location>
        <begin position="460"/>
        <end position="473"/>
    </location>
</feature>
<dbReference type="PANTHER" id="PTHR46925">
    <property type="entry name" value="G-PROTEIN COUPLED RECEPTOR TKR-1-RELATED"/>
    <property type="match status" value="1"/>
</dbReference>
<accession>A0ABM1YKW9</accession>
<evidence type="ECO:0000256" key="10">
    <source>
        <dbReference type="RuleBase" id="RU000688"/>
    </source>
</evidence>
<dbReference type="InterPro" id="IPR000276">
    <property type="entry name" value="GPCR_Rhodpsn"/>
</dbReference>
<evidence type="ECO:0000313" key="14">
    <source>
        <dbReference type="EnsemblMetazoa" id="AALFPA23_010086.P14019"/>
    </source>
</evidence>
<dbReference type="PANTHER" id="PTHR46925:SF2">
    <property type="entry name" value="G-PROTEIN COUPLED RECEPTOR TKR-1-RELATED"/>
    <property type="match status" value="1"/>
</dbReference>
<feature type="transmembrane region" description="Helical" evidence="12">
    <location>
        <begin position="65"/>
        <end position="90"/>
    </location>
</feature>
<dbReference type="PRINTS" id="PR00237">
    <property type="entry name" value="GPCRRHODOPSN"/>
</dbReference>
<evidence type="ECO:0000256" key="12">
    <source>
        <dbReference type="SAM" id="Phobius"/>
    </source>
</evidence>
<keyword evidence="4 10" id="KW-0812">Transmembrane</keyword>
<dbReference type="PROSITE" id="PS50262">
    <property type="entry name" value="G_PROTEIN_RECEP_F1_2"/>
    <property type="match status" value="1"/>
</dbReference>
<keyword evidence="3" id="KW-1003">Cell membrane</keyword>
<evidence type="ECO:0000256" key="2">
    <source>
        <dbReference type="ARBA" id="ARBA00010663"/>
    </source>
</evidence>
<dbReference type="CDD" id="cd15390">
    <property type="entry name" value="7tmA_TACR"/>
    <property type="match status" value="1"/>
</dbReference>
<dbReference type="Gene3D" id="1.20.1070.10">
    <property type="entry name" value="Rhodopsin 7-helix transmembrane proteins"/>
    <property type="match status" value="1"/>
</dbReference>
<evidence type="ECO:0000256" key="1">
    <source>
        <dbReference type="ARBA" id="ARBA00004651"/>
    </source>
</evidence>
<comment type="subcellular location">
    <subcellularLocation>
        <location evidence="1">Cell membrane</location>
        <topology evidence="1">Multi-pass membrane protein</topology>
    </subcellularLocation>
</comment>
<evidence type="ECO:0000256" key="9">
    <source>
        <dbReference type="ARBA" id="ARBA00023224"/>
    </source>
</evidence>
<feature type="transmembrane region" description="Helical" evidence="12">
    <location>
        <begin position="142"/>
        <end position="160"/>
    </location>
</feature>
<dbReference type="RefSeq" id="XP_019534270.1">
    <property type="nucleotide sequence ID" value="XM_019678725.3"/>
</dbReference>
<dbReference type="Proteomes" id="UP000069940">
    <property type="component" value="Unassembled WGS sequence"/>
</dbReference>
<name>A0ABM1YKW9_AEDAL</name>
<dbReference type="EnsemblMetazoa" id="AALFPA23_010086.R14019">
    <property type="protein sequence ID" value="AALFPA23_010086.P14019"/>
    <property type="gene ID" value="AALFPA23_010086"/>
</dbReference>
<evidence type="ECO:0000256" key="3">
    <source>
        <dbReference type="ARBA" id="ARBA00022475"/>
    </source>
</evidence>
<evidence type="ECO:0000313" key="15">
    <source>
        <dbReference type="Proteomes" id="UP000069940"/>
    </source>
</evidence>
<feature type="transmembrane region" description="Helical" evidence="12">
    <location>
        <begin position="102"/>
        <end position="122"/>
    </location>
</feature>
<keyword evidence="5 12" id="KW-1133">Transmembrane helix</keyword>
<sequence length="531" mass="60766">MLNDAYTTPYGYSSINNVSDKYELSNYSFHFEDAPLYSTPSAAYENNVTNTTLEITFILPVWRQVLWTLLFVCMVIVATVGNLVVIWIVLANKRMRTVTNYFLVNLSIADAMVSTLNVTFNYTYMLNLDWPFGNLYCKISQFVAILSICASVFTLMAISIDRYMAIMNPLKPRMGKRATLCIAAAIWIVGIIISSPMLLFFTTFELQDRVVCYSEWPDGPSNHSMQEYVYNVIFMFLTYFLPIGSMSFTYARVGLELWGSKSIGECTQRQLENIKSKRRVVKMMMVVVVIFAVCWLPFQIYFIATSYYPELTDKPYIQEVYLGIYWLAMSNSMYNPIIYCWMNSRFRRGFQQFFRWCPFIRISPDVLTRRGAVNSRYSCSGSPDHHRIVRNDTERSILYTCPGSPKTHRRSQGSVHIPMHLSTCQHHPATSSTSFSQKLPPRNESFPTRSNTVTSSNGHRILHHSYHQQHHNHQSLLQSSKKSSKNNSNNSSNSPSPALISSNLNSFKNNSALGTFNNDDISNGADNQLLS</sequence>
<feature type="region of interest" description="Disordered" evidence="11">
    <location>
        <begin position="426"/>
        <end position="503"/>
    </location>
</feature>
<evidence type="ECO:0000256" key="7">
    <source>
        <dbReference type="ARBA" id="ARBA00023136"/>
    </source>
</evidence>
<feature type="transmembrane region" description="Helical" evidence="12">
    <location>
        <begin position="324"/>
        <end position="342"/>
    </location>
</feature>
<feature type="compositionally biased region" description="Polar residues" evidence="11">
    <location>
        <begin position="426"/>
        <end position="437"/>
    </location>
</feature>
<organism evidence="14 15">
    <name type="scientific">Aedes albopictus</name>
    <name type="common">Asian tiger mosquito</name>
    <name type="synonym">Stegomyia albopicta</name>
    <dbReference type="NCBI Taxonomy" id="7160"/>
    <lineage>
        <taxon>Eukaryota</taxon>
        <taxon>Metazoa</taxon>
        <taxon>Ecdysozoa</taxon>
        <taxon>Arthropoda</taxon>
        <taxon>Hexapoda</taxon>
        <taxon>Insecta</taxon>
        <taxon>Pterygota</taxon>
        <taxon>Neoptera</taxon>
        <taxon>Endopterygota</taxon>
        <taxon>Diptera</taxon>
        <taxon>Nematocera</taxon>
        <taxon>Culicoidea</taxon>
        <taxon>Culicidae</taxon>
        <taxon>Culicinae</taxon>
        <taxon>Aedini</taxon>
        <taxon>Aedes</taxon>
        <taxon>Stegomyia</taxon>
    </lineage>
</organism>